<reference evidence="2" key="1">
    <citation type="submission" date="2018-05" db="EMBL/GenBank/DDBJ databases">
        <title>Draft genome of Mucuna pruriens seed.</title>
        <authorList>
            <person name="Nnadi N.E."/>
            <person name="Vos R."/>
            <person name="Hasami M.H."/>
            <person name="Devisetty U.K."/>
            <person name="Aguiy J.C."/>
        </authorList>
    </citation>
    <scope>NUCLEOTIDE SEQUENCE [LARGE SCALE GENOMIC DNA]</scope>
    <source>
        <strain evidence="2">JCA_2017</strain>
    </source>
</reference>
<organism evidence="2 3">
    <name type="scientific">Mucuna pruriens</name>
    <name type="common">Velvet bean</name>
    <name type="synonym">Dolichos pruriens</name>
    <dbReference type="NCBI Taxonomy" id="157652"/>
    <lineage>
        <taxon>Eukaryota</taxon>
        <taxon>Viridiplantae</taxon>
        <taxon>Streptophyta</taxon>
        <taxon>Embryophyta</taxon>
        <taxon>Tracheophyta</taxon>
        <taxon>Spermatophyta</taxon>
        <taxon>Magnoliopsida</taxon>
        <taxon>eudicotyledons</taxon>
        <taxon>Gunneridae</taxon>
        <taxon>Pentapetalae</taxon>
        <taxon>rosids</taxon>
        <taxon>fabids</taxon>
        <taxon>Fabales</taxon>
        <taxon>Fabaceae</taxon>
        <taxon>Papilionoideae</taxon>
        <taxon>50 kb inversion clade</taxon>
        <taxon>NPAAA clade</taxon>
        <taxon>indigoferoid/millettioid clade</taxon>
        <taxon>Phaseoleae</taxon>
        <taxon>Mucuna</taxon>
    </lineage>
</organism>
<name>A0A371GRK5_MUCPR</name>
<dbReference type="PANTHER" id="PTHR35046:SF26">
    <property type="entry name" value="RNA-DIRECTED DNA POLYMERASE"/>
    <property type="match status" value="1"/>
</dbReference>
<comment type="caution">
    <text evidence="2">The sequence shown here is derived from an EMBL/GenBank/DDBJ whole genome shotgun (WGS) entry which is preliminary data.</text>
</comment>
<gene>
    <name evidence="2" type="ORF">CR513_24587</name>
</gene>
<feature type="region of interest" description="Disordered" evidence="1">
    <location>
        <begin position="214"/>
        <end position="238"/>
    </location>
</feature>
<accession>A0A371GRK5</accession>
<evidence type="ECO:0000313" key="3">
    <source>
        <dbReference type="Proteomes" id="UP000257109"/>
    </source>
</evidence>
<dbReference type="Proteomes" id="UP000257109">
    <property type="component" value="Unassembled WGS sequence"/>
</dbReference>
<dbReference type="AlphaFoldDB" id="A0A371GRK5"/>
<dbReference type="OrthoDB" id="1747743at2759"/>
<evidence type="ECO:0000256" key="1">
    <source>
        <dbReference type="SAM" id="MobiDB-lite"/>
    </source>
</evidence>
<feature type="region of interest" description="Disordered" evidence="1">
    <location>
        <begin position="1"/>
        <end position="31"/>
    </location>
</feature>
<dbReference type="PANTHER" id="PTHR35046">
    <property type="entry name" value="ZINC KNUCKLE (CCHC-TYPE) FAMILY PROTEIN"/>
    <property type="match status" value="1"/>
</dbReference>
<dbReference type="EMBL" id="QJKJ01004678">
    <property type="protein sequence ID" value="RDX93189.1"/>
    <property type="molecule type" value="Genomic_DNA"/>
</dbReference>
<keyword evidence="3" id="KW-1185">Reference proteome</keyword>
<feature type="compositionally biased region" description="Basic and acidic residues" evidence="1">
    <location>
        <begin position="215"/>
        <end position="224"/>
    </location>
</feature>
<protein>
    <submittedName>
        <fullName evidence="2">Uncharacterized protein</fullName>
    </submittedName>
</protein>
<proteinExistence type="predicted"/>
<feature type="non-terminal residue" evidence="2">
    <location>
        <position position="1"/>
    </location>
</feature>
<evidence type="ECO:0000313" key="2">
    <source>
        <dbReference type="EMBL" id="RDX93189.1"/>
    </source>
</evidence>
<sequence length="257" mass="28892">MIVRNDGKVASDSAHGETSTSSESKSCSDDSHLEGDLLMVRRLMGSQMVDEAETQRENIFHSRCQVLGNWCSLIIDGGNFVNVTSERLVRKLALPTLIHSRPYSLQWLSDHGDLIVNNTLLLPYHNGHFENFSIKGTRHLPQLRLGSTVRRFIVKVPQRDKKMEVNEKKTVAEEHYVPSIDSKEETLAQPLTREQVEATQKAKEEPEVVVIISDEESKEKKEKQAVMGKKARIKSARKNGTAFSSVLSTLSKRVNLG</sequence>